<dbReference type="EMBL" id="PVBQ01000004">
    <property type="protein sequence ID" value="PRD48078.1"/>
    <property type="molecule type" value="Genomic_DNA"/>
</dbReference>
<evidence type="ECO:0000259" key="3">
    <source>
        <dbReference type="Pfam" id="PF16344"/>
    </source>
</evidence>
<accession>A0A2S9J5J8</accession>
<keyword evidence="1" id="KW-0812">Transmembrane</keyword>
<dbReference type="InterPro" id="IPR012373">
    <property type="entry name" value="Ferrdict_sens_TM"/>
</dbReference>
<protein>
    <recommendedName>
        <fullName evidence="6">FecR protein domain-containing protein</fullName>
    </recommendedName>
</protein>
<dbReference type="AlphaFoldDB" id="A0A2S9J5J8"/>
<dbReference type="InterPro" id="IPR006860">
    <property type="entry name" value="FecR"/>
</dbReference>
<evidence type="ECO:0000256" key="1">
    <source>
        <dbReference type="SAM" id="Phobius"/>
    </source>
</evidence>
<evidence type="ECO:0000313" key="4">
    <source>
        <dbReference type="EMBL" id="PRD48078.1"/>
    </source>
</evidence>
<dbReference type="Gene3D" id="2.60.120.1440">
    <property type="match status" value="1"/>
</dbReference>
<dbReference type="Gene3D" id="3.55.50.30">
    <property type="match status" value="1"/>
</dbReference>
<dbReference type="Pfam" id="PF04773">
    <property type="entry name" value="FecR"/>
    <property type="match status" value="1"/>
</dbReference>
<proteinExistence type="predicted"/>
<dbReference type="PANTHER" id="PTHR30273">
    <property type="entry name" value="PERIPLASMIC SIGNAL SENSOR AND SIGMA FACTOR ACTIVATOR FECR-RELATED"/>
    <property type="match status" value="1"/>
</dbReference>
<keyword evidence="1" id="KW-1133">Transmembrane helix</keyword>
<evidence type="ECO:0008006" key="6">
    <source>
        <dbReference type="Google" id="ProtNLM"/>
    </source>
</evidence>
<organism evidence="4 5">
    <name type="scientific">Sphingobacterium haloxyli</name>
    <dbReference type="NCBI Taxonomy" id="2100533"/>
    <lineage>
        <taxon>Bacteria</taxon>
        <taxon>Pseudomonadati</taxon>
        <taxon>Bacteroidota</taxon>
        <taxon>Sphingobacteriia</taxon>
        <taxon>Sphingobacteriales</taxon>
        <taxon>Sphingobacteriaceae</taxon>
        <taxon>Sphingobacterium</taxon>
    </lineage>
</organism>
<feature type="domain" description="Protein FecR C-terminal" evidence="3">
    <location>
        <begin position="237"/>
        <end position="306"/>
    </location>
</feature>
<reference evidence="4 5" key="1">
    <citation type="submission" date="2018-02" db="EMBL/GenBank/DDBJ databases">
        <title>The draft genome of Sphingobacterium sp. 5JN-11.</title>
        <authorList>
            <person name="Liu L."/>
            <person name="Li L."/>
            <person name="Liang L."/>
            <person name="Zhang X."/>
            <person name="Wang T."/>
        </authorList>
    </citation>
    <scope>NUCLEOTIDE SEQUENCE [LARGE SCALE GENOMIC DNA]</scope>
    <source>
        <strain evidence="4 5">5JN-11</strain>
    </source>
</reference>
<dbReference type="PANTHER" id="PTHR30273:SF2">
    <property type="entry name" value="PROTEIN FECR"/>
    <property type="match status" value="1"/>
</dbReference>
<dbReference type="Proteomes" id="UP000239711">
    <property type="component" value="Unassembled WGS sequence"/>
</dbReference>
<dbReference type="InterPro" id="IPR032508">
    <property type="entry name" value="FecR_C"/>
</dbReference>
<evidence type="ECO:0000259" key="2">
    <source>
        <dbReference type="Pfam" id="PF04773"/>
    </source>
</evidence>
<evidence type="ECO:0000313" key="5">
    <source>
        <dbReference type="Proteomes" id="UP000239711"/>
    </source>
</evidence>
<dbReference type="GO" id="GO:0016989">
    <property type="term" value="F:sigma factor antagonist activity"/>
    <property type="evidence" value="ECO:0007669"/>
    <property type="project" value="TreeGrafter"/>
</dbReference>
<sequence length="310" mass="35447">MQFEKIKEIIDRYLKGNQGISEQRAMENWLDSLTSKPLPHSSEKLQSIGHDMWQHIEHRRGSRDRVSRMRLLWSTIGSVAATVLIGFVLFKHISSNQDVHYNTGPKETKEILLADGSSITLRENTHLSVSHRYKTDSIRSVELSQGEAFFSIQKDHHRPFVVKNKLMQTEVLGTSFTIQTQDALGKWNIRVKTGQVRVSQMGWDKGHYTLLANDSLAYDQKQNSVDYIHLMPAPRGKLLFQDASLQQVIQKLAKQYKRNIQVADEIGQAHQFSGEFDADEPFASVLEIICFATGTQYHLEKDTIILSPQE</sequence>
<dbReference type="PIRSF" id="PIRSF018266">
    <property type="entry name" value="FecR"/>
    <property type="match status" value="1"/>
</dbReference>
<gene>
    <name evidence="4" type="ORF">C5745_06065</name>
</gene>
<feature type="transmembrane region" description="Helical" evidence="1">
    <location>
        <begin position="71"/>
        <end position="90"/>
    </location>
</feature>
<dbReference type="RefSeq" id="WP_105716105.1">
    <property type="nucleotide sequence ID" value="NZ_PVBQ01000004.1"/>
</dbReference>
<name>A0A2S9J5J8_9SPHI</name>
<dbReference type="OrthoDB" id="704021at2"/>
<keyword evidence="1" id="KW-0472">Membrane</keyword>
<comment type="caution">
    <text evidence="4">The sequence shown here is derived from an EMBL/GenBank/DDBJ whole genome shotgun (WGS) entry which is preliminary data.</text>
</comment>
<dbReference type="Pfam" id="PF16344">
    <property type="entry name" value="FecR_C"/>
    <property type="match status" value="1"/>
</dbReference>
<keyword evidence="5" id="KW-1185">Reference proteome</keyword>
<feature type="domain" description="FecR protein" evidence="2">
    <location>
        <begin position="101"/>
        <end position="196"/>
    </location>
</feature>